<sequence>MTHTLSKGRYYVGDPAYLIIKNKEGNDFIEKLWELFYKDMNKFHELTIDSIKFYAMRTEGGDGFFDGIGTDTGVFIILDMNQVKGHIAFKQDIVERGCKIIDIKQDTIAEVKDFNLDIKGYLKVETQ</sequence>
<organism evidence="1 2">
    <name type="scientific">Mariniplasma anaerobium</name>
    <dbReference type="NCBI Taxonomy" id="2735436"/>
    <lineage>
        <taxon>Bacteria</taxon>
        <taxon>Bacillati</taxon>
        <taxon>Mycoplasmatota</taxon>
        <taxon>Mollicutes</taxon>
        <taxon>Acholeplasmatales</taxon>
        <taxon>Acholeplasmataceae</taxon>
        <taxon>Mariniplasma</taxon>
    </lineage>
</organism>
<dbReference type="Proteomes" id="UP000620133">
    <property type="component" value="Chromosome"/>
</dbReference>
<dbReference type="EMBL" id="AP024412">
    <property type="protein sequence ID" value="BCR36390.1"/>
    <property type="molecule type" value="Genomic_DNA"/>
</dbReference>
<evidence type="ECO:0000313" key="1">
    <source>
        <dbReference type="EMBL" id="BCR36390.1"/>
    </source>
</evidence>
<name>A0A7U9XUM0_9MOLU</name>
<dbReference type="AlphaFoldDB" id="A0A7U9XUM0"/>
<dbReference type="KEGG" id="manr:MPAN_012830"/>
<proteinExistence type="predicted"/>
<reference evidence="1" key="1">
    <citation type="submission" date="2021-01" db="EMBL/GenBank/DDBJ databases">
        <title>Draft genome sequence of Acholeplasmataceae bacterium strain Mahy22.</title>
        <authorList>
            <person name="Watanabe M."/>
            <person name="Kojima H."/>
            <person name="Fukui M."/>
        </authorList>
    </citation>
    <scope>NUCLEOTIDE SEQUENCE</scope>
    <source>
        <strain evidence="1">Mahy22</strain>
    </source>
</reference>
<evidence type="ECO:0000313" key="2">
    <source>
        <dbReference type="Proteomes" id="UP000620133"/>
    </source>
</evidence>
<accession>A0A7U9XUM0</accession>
<dbReference type="RefSeq" id="WP_176238797.1">
    <property type="nucleotide sequence ID" value="NZ_AP024412.1"/>
</dbReference>
<keyword evidence="2" id="KW-1185">Reference proteome</keyword>
<gene>
    <name evidence="1" type="ORF">MPAN_012830</name>
</gene>
<protein>
    <submittedName>
        <fullName evidence="1">Uncharacterized protein</fullName>
    </submittedName>
</protein>